<proteinExistence type="inferred from homology"/>
<dbReference type="NCBIfam" id="TIGR00007">
    <property type="entry name" value="1-(5-phosphoribosyl)-5-[(5-phosphoribosylamino)methylideneamino]imidazole-4-carboxamide isomerase"/>
    <property type="match status" value="1"/>
</dbReference>
<dbReference type="InterPro" id="IPR044524">
    <property type="entry name" value="Isoase_HisA-like"/>
</dbReference>
<dbReference type="OrthoDB" id="9807749at2"/>
<keyword evidence="10 12" id="KW-0413">Isomerase</keyword>
<dbReference type="Pfam" id="PF00977">
    <property type="entry name" value="His_biosynth"/>
    <property type="match status" value="1"/>
</dbReference>
<dbReference type="STRING" id="1423811.FC72_GL001804"/>
<dbReference type="Gene3D" id="3.20.20.70">
    <property type="entry name" value="Aldolase class I"/>
    <property type="match status" value="1"/>
</dbReference>
<dbReference type="PANTHER" id="PTHR43090:SF2">
    <property type="entry name" value="1-(5-PHOSPHORIBOSYL)-5-[(5-PHOSPHORIBOSYLAMINO)METHYLIDENEAMINO] IMIDAZOLE-4-CARBOXAMIDE ISOMERASE"/>
    <property type="match status" value="1"/>
</dbReference>
<feature type="active site" description="Proton acceptor" evidence="12">
    <location>
        <position position="7"/>
    </location>
</feature>
<dbReference type="InterPro" id="IPR013785">
    <property type="entry name" value="Aldolase_TIM"/>
</dbReference>
<evidence type="ECO:0000256" key="1">
    <source>
        <dbReference type="ARBA" id="ARBA00000901"/>
    </source>
</evidence>
<reference evidence="15 16" key="1">
    <citation type="journal article" date="2015" name="Genome Announc.">
        <title>Expanding the biotechnology potential of lactobacilli through comparative genomics of 213 strains and associated genera.</title>
        <authorList>
            <person name="Sun Z."/>
            <person name="Harris H.M."/>
            <person name="McCann A."/>
            <person name="Guo C."/>
            <person name="Argimon S."/>
            <person name="Zhang W."/>
            <person name="Yang X."/>
            <person name="Jeffery I.B."/>
            <person name="Cooney J.C."/>
            <person name="Kagawa T.F."/>
            <person name="Liu W."/>
            <person name="Song Y."/>
            <person name="Salvetti E."/>
            <person name="Wrobel A."/>
            <person name="Rasinkangas P."/>
            <person name="Parkhill J."/>
            <person name="Rea M.C."/>
            <person name="O'Sullivan O."/>
            <person name="Ritari J."/>
            <person name="Douillard F.P."/>
            <person name="Paul Ross R."/>
            <person name="Yang R."/>
            <person name="Briner A.E."/>
            <person name="Felis G.E."/>
            <person name="de Vos W.M."/>
            <person name="Barrangou R."/>
            <person name="Klaenhammer T.R."/>
            <person name="Caufield P.W."/>
            <person name="Cui Y."/>
            <person name="Zhang H."/>
            <person name="O'Toole P.W."/>
        </authorList>
    </citation>
    <scope>NUCLEOTIDE SEQUENCE [LARGE SCALE GENOMIC DNA]</scope>
    <source>
        <strain evidence="15 16">DSM 20183</strain>
    </source>
</reference>
<keyword evidence="9 12" id="KW-0368">Histidine biosynthesis</keyword>
<keyword evidence="7 12" id="KW-0963">Cytoplasm</keyword>
<dbReference type="GO" id="GO:0003949">
    <property type="term" value="F:1-(5-phosphoribosyl)-5-[(5-phosphoribosylamino)methylideneamino]imidazole-4-carboxamide isomerase activity"/>
    <property type="evidence" value="ECO:0007669"/>
    <property type="project" value="UniProtKB-UniRule"/>
</dbReference>
<keyword evidence="16" id="KW-1185">Reference proteome</keyword>
<organism evidence="15 16">
    <name type="scientific">Companilactobacillus tucceti DSM 20183</name>
    <dbReference type="NCBI Taxonomy" id="1423811"/>
    <lineage>
        <taxon>Bacteria</taxon>
        <taxon>Bacillati</taxon>
        <taxon>Bacillota</taxon>
        <taxon>Bacilli</taxon>
        <taxon>Lactobacillales</taxon>
        <taxon>Lactobacillaceae</taxon>
        <taxon>Companilactobacillus</taxon>
    </lineage>
</organism>
<evidence type="ECO:0000256" key="4">
    <source>
        <dbReference type="ARBA" id="ARBA00009667"/>
    </source>
</evidence>
<accession>A0A0R1JAC8</accession>
<feature type="active site" description="Proton donor" evidence="12">
    <location>
        <position position="128"/>
    </location>
</feature>
<comment type="caution">
    <text evidence="15">The sequence shown here is derived from an EMBL/GenBank/DDBJ whole genome shotgun (WGS) entry which is preliminary data.</text>
</comment>
<evidence type="ECO:0000256" key="6">
    <source>
        <dbReference type="ARBA" id="ARBA00018464"/>
    </source>
</evidence>
<dbReference type="SUPFAM" id="SSF51366">
    <property type="entry name" value="Ribulose-phoshate binding barrel"/>
    <property type="match status" value="1"/>
</dbReference>
<dbReference type="HAMAP" id="MF_01014">
    <property type="entry name" value="HisA"/>
    <property type="match status" value="1"/>
</dbReference>
<evidence type="ECO:0000313" key="16">
    <source>
        <dbReference type="Proteomes" id="UP000050929"/>
    </source>
</evidence>
<evidence type="ECO:0000256" key="9">
    <source>
        <dbReference type="ARBA" id="ARBA00023102"/>
    </source>
</evidence>
<dbReference type="PANTHER" id="PTHR43090">
    <property type="entry name" value="1-(5-PHOSPHORIBOSYL)-5-[(5-PHOSPHORIBOSYLAMINO)METHYLIDENEAMINO] IMIDAZOLE-4-CARBOXAMIDE ISOMERASE"/>
    <property type="match status" value="1"/>
</dbReference>
<dbReference type="UniPathway" id="UPA00031">
    <property type="reaction ID" value="UER00009"/>
</dbReference>
<evidence type="ECO:0000256" key="3">
    <source>
        <dbReference type="ARBA" id="ARBA00005133"/>
    </source>
</evidence>
<comment type="subcellular location">
    <subcellularLocation>
        <location evidence="2 12 14">Cytoplasm</location>
    </subcellularLocation>
</comment>
<gene>
    <name evidence="12" type="primary">hisA</name>
    <name evidence="15" type="ORF">FC72_GL001804</name>
</gene>
<dbReference type="Proteomes" id="UP000050929">
    <property type="component" value="Unassembled WGS sequence"/>
</dbReference>
<dbReference type="PATRIC" id="fig|1423811.3.peg.1843"/>
<evidence type="ECO:0000256" key="5">
    <source>
        <dbReference type="ARBA" id="ARBA00012550"/>
    </source>
</evidence>
<dbReference type="GO" id="GO:0005737">
    <property type="term" value="C:cytoplasm"/>
    <property type="evidence" value="ECO:0007669"/>
    <property type="project" value="UniProtKB-SubCell"/>
</dbReference>
<protein>
    <recommendedName>
        <fullName evidence="6 12">1-(5-phosphoribosyl)-5-[(5-phosphoribosylamino)methylideneamino] imidazole-4-carboxamide isomerase</fullName>
        <ecNumber evidence="5 12">5.3.1.16</ecNumber>
    </recommendedName>
    <alternativeName>
        <fullName evidence="11 12">Phosphoribosylformimino-5-aminoimidazole carboxamide ribotide isomerase</fullName>
    </alternativeName>
</protein>
<sequence length="239" mass="26313">MIFPAIDLYKGQSVRLYKGNYKEVTLINKDPVAQAKEIFQTVKQLHLVDLNGAKSGVPENLEIIKQIRQNFGGFLELGGGIRDYNTAKVYLDMGIDRIIIGSAAIEDPKLVKKLLNEYGGDRIVIGIDGKDGKVAVNGWLDQSQIKMSDLISEMVNFGAKSFIVTDVNRDGTMTGPNLDLLMSLTQKLPQINVVASGGVRDLRDLHQLKALGIRDVIIGKALYEKTITLEQIAEVENVS</sequence>
<dbReference type="GO" id="GO:0000105">
    <property type="term" value="P:L-histidine biosynthetic process"/>
    <property type="evidence" value="ECO:0007669"/>
    <property type="project" value="UniProtKB-UniRule"/>
</dbReference>
<comment type="similarity">
    <text evidence="4 12 13">Belongs to the HisA/HisF family.</text>
</comment>
<evidence type="ECO:0000256" key="10">
    <source>
        <dbReference type="ARBA" id="ARBA00023235"/>
    </source>
</evidence>
<evidence type="ECO:0000256" key="14">
    <source>
        <dbReference type="RuleBase" id="RU003658"/>
    </source>
</evidence>
<dbReference type="CDD" id="cd04732">
    <property type="entry name" value="HisA"/>
    <property type="match status" value="1"/>
</dbReference>
<dbReference type="InterPro" id="IPR023016">
    <property type="entry name" value="HisA/PriA"/>
</dbReference>
<dbReference type="InterPro" id="IPR006063">
    <property type="entry name" value="HisA_bact_arch"/>
</dbReference>
<dbReference type="RefSeq" id="WP_057765031.1">
    <property type="nucleotide sequence ID" value="NZ_AZDG01000006.1"/>
</dbReference>
<dbReference type="InterPro" id="IPR006062">
    <property type="entry name" value="His_biosynth"/>
</dbReference>
<keyword evidence="8 12" id="KW-0028">Amino-acid biosynthesis</keyword>
<dbReference type="InterPro" id="IPR011060">
    <property type="entry name" value="RibuloseP-bd_barrel"/>
</dbReference>
<dbReference type="GO" id="GO:0000162">
    <property type="term" value="P:L-tryptophan biosynthetic process"/>
    <property type="evidence" value="ECO:0007669"/>
    <property type="project" value="TreeGrafter"/>
</dbReference>
<evidence type="ECO:0000256" key="8">
    <source>
        <dbReference type="ARBA" id="ARBA00022605"/>
    </source>
</evidence>
<dbReference type="FunFam" id="3.20.20.70:FF:000009">
    <property type="entry name" value="1-(5-phosphoribosyl)-5-[(5-phosphoribosylamino)methylideneamino] imidazole-4-carboxamide isomerase"/>
    <property type="match status" value="1"/>
</dbReference>
<evidence type="ECO:0000256" key="12">
    <source>
        <dbReference type="HAMAP-Rule" id="MF_01014"/>
    </source>
</evidence>
<evidence type="ECO:0000256" key="11">
    <source>
        <dbReference type="ARBA" id="ARBA00030547"/>
    </source>
</evidence>
<evidence type="ECO:0000313" key="15">
    <source>
        <dbReference type="EMBL" id="KRK64954.1"/>
    </source>
</evidence>
<evidence type="ECO:0000256" key="2">
    <source>
        <dbReference type="ARBA" id="ARBA00004496"/>
    </source>
</evidence>
<name>A0A0R1JAC8_9LACO</name>
<dbReference type="EC" id="5.3.1.16" evidence="5 12"/>
<evidence type="ECO:0000256" key="13">
    <source>
        <dbReference type="RuleBase" id="RU003657"/>
    </source>
</evidence>
<comment type="pathway">
    <text evidence="3 12 14">Amino-acid biosynthesis; L-histidine biosynthesis; L-histidine from 5-phospho-alpha-D-ribose 1-diphosphate: step 4/9.</text>
</comment>
<comment type="catalytic activity">
    <reaction evidence="1 12 14">
        <text>1-(5-phospho-beta-D-ribosyl)-5-[(5-phospho-beta-D-ribosylamino)methylideneamino]imidazole-4-carboxamide = 5-[(5-phospho-1-deoxy-D-ribulos-1-ylimino)methylamino]-1-(5-phospho-beta-D-ribosyl)imidazole-4-carboxamide</text>
        <dbReference type="Rhea" id="RHEA:15469"/>
        <dbReference type="ChEBI" id="CHEBI:58435"/>
        <dbReference type="ChEBI" id="CHEBI:58525"/>
        <dbReference type="EC" id="5.3.1.16"/>
    </reaction>
</comment>
<dbReference type="EMBL" id="AZDG01000006">
    <property type="protein sequence ID" value="KRK64954.1"/>
    <property type="molecule type" value="Genomic_DNA"/>
</dbReference>
<evidence type="ECO:0000256" key="7">
    <source>
        <dbReference type="ARBA" id="ARBA00022490"/>
    </source>
</evidence>
<dbReference type="AlphaFoldDB" id="A0A0R1JAC8"/>